<keyword evidence="2" id="KW-1185">Reference proteome</keyword>
<comment type="caution">
    <text evidence="1">The sequence shown here is derived from an EMBL/GenBank/DDBJ whole genome shotgun (WGS) entry which is preliminary data.</text>
</comment>
<gene>
    <name evidence="1" type="ORF">HRV97_11545</name>
</gene>
<organism evidence="1 2">
    <name type="scientific">Sphingomonas hominis</name>
    <dbReference type="NCBI Taxonomy" id="2741495"/>
    <lineage>
        <taxon>Bacteria</taxon>
        <taxon>Pseudomonadati</taxon>
        <taxon>Pseudomonadota</taxon>
        <taxon>Alphaproteobacteria</taxon>
        <taxon>Sphingomonadales</taxon>
        <taxon>Sphingomonadaceae</taxon>
        <taxon>Sphingomonas</taxon>
    </lineage>
</organism>
<evidence type="ECO:0000313" key="1">
    <source>
        <dbReference type="EMBL" id="NTS65795.1"/>
    </source>
</evidence>
<sequence>MLLALALQVAVVTIPSPPFDWSGLPPLRVPRAEASASVADFVREEVRAGRCAAPQPNSIAVDLAIYVTGDGKVRRIVPRAINCPTVEQYASGIALRTISGKIEPPKDAGWHRMAVTFVWQ</sequence>
<evidence type="ECO:0008006" key="3">
    <source>
        <dbReference type="Google" id="ProtNLM"/>
    </source>
</evidence>
<protein>
    <recommendedName>
        <fullName evidence="3">TonB C-terminal domain-containing protein</fullName>
    </recommendedName>
</protein>
<evidence type="ECO:0000313" key="2">
    <source>
        <dbReference type="Proteomes" id="UP000621447"/>
    </source>
</evidence>
<accession>A0ABX2JGR2</accession>
<dbReference type="EMBL" id="JABULH010000004">
    <property type="protein sequence ID" value="NTS65795.1"/>
    <property type="molecule type" value="Genomic_DNA"/>
</dbReference>
<dbReference type="RefSeq" id="WP_174194408.1">
    <property type="nucleotide sequence ID" value="NZ_JABULH010000004.1"/>
</dbReference>
<name>A0ABX2JGR2_9SPHN</name>
<proteinExistence type="predicted"/>
<dbReference type="Proteomes" id="UP000621447">
    <property type="component" value="Unassembled WGS sequence"/>
</dbReference>
<reference evidence="1 2" key="1">
    <citation type="submission" date="2020-06" db="EMBL/GenBank/DDBJ databases">
        <title>Sphingomonas hominis sp. nov., a member of the Sphingomonas, isolated from the hair of a 22-year-old girl.</title>
        <authorList>
            <person name="Zhang D.-F."/>
            <person name="Cui X.-W."/>
        </authorList>
    </citation>
    <scope>NUCLEOTIDE SEQUENCE [LARGE SCALE GENOMIC DNA]</scope>
    <source>
        <strain evidence="1 2">HHU CXW</strain>
    </source>
</reference>